<dbReference type="SUPFAM" id="SSF52091">
    <property type="entry name" value="SpoIIaa-like"/>
    <property type="match status" value="1"/>
</dbReference>
<dbReference type="AlphaFoldDB" id="A0A6S6PIY7"/>
<dbReference type="Proteomes" id="UP000515734">
    <property type="component" value="Chromosome"/>
</dbReference>
<evidence type="ECO:0000313" key="3">
    <source>
        <dbReference type="Proteomes" id="UP000515734"/>
    </source>
</evidence>
<evidence type="ECO:0000259" key="1">
    <source>
        <dbReference type="Pfam" id="PF13466"/>
    </source>
</evidence>
<evidence type="ECO:0000313" key="2">
    <source>
        <dbReference type="EMBL" id="BCI55928.1"/>
    </source>
</evidence>
<name>A0A6S6PIY7_9MYCO</name>
<dbReference type="Pfam" id="PF13466">
    <property type="entry name" value="STAS_2"/>
    <property type="match status" value="1"/>
</dbReference>
<organism evidence="2 3">
    <name type="scientific">Mycolicibacterium litorale</name>
    <dbReference type="NCBI Taxonomy" id="758802"/>
    <lineage>
        <taxon>Bacteria</taxon>
        <taxon>Bacillati</taxon>
        <taxon>Actinomycetota</taxon>
        <taxon>Actinomycetes</taxon>
        <taxon>Mycobacteriales</taxon>
        <taxon>Mycobacteriaceae</taxon>
        <taxon>Mycolicibacterium</taxon>
    </lineage>
</organism>
<dbReference type="RefSeq" id="WP_185293557.1">
    <property type="nucleotide sequence ID" value="NZ_AP023287.1"/>
</dbReference>
<reference evidence="2 3" key="1">
    <citation type="submission" date="2020-07" db="EMBL/GenBank/DDBJ databases">
        <title>Complete genome sequence of Mycolicibacterium litorale like strain isolated from cardiac implantable electronic device infection.</title>
        <authorList>
            <person name="Fukano H."/>
            <person name="Miyama H."/>
            <person name="Hoshino Y."/>
        </authorList>
    </citation>
    <scope>NUCLEOTIDE SEQUENCE [LARGE SCALE GENOMIC DNA]</scope>
    <source>
        <strain evidence="2 3">NIIDNTM18</strain>
    </source>
</reference>
<accession>A0A6S6PIY7</accession>
<dbReference type="CDD" id="cd07043">
    <property type="entry name" value="STAS_anti-anti-sigma_factors"/>
    <property type="match status" value="1"/>
</dbReference>
<dbReference type="InterPro" id="IPR036513">
    <property type="entry name" value="STAS_dom_sf"/>
</dbReference>
<dbReference type="Gene3D" id="3.30.750.24">
    <property type="entry name" value="STAS domain"/>
    <property type="match status" value="1"/>
</dbReference>
<feature type="domain" description="MlaB-like STAS" evidence="1">
    <location>
        <begin position="39"/>
        <end position="116"/>
    </location>
</feature>
<protein>
    <recommendedName>
        <fullName evidence="1">MlaB-like STAS domain-containing protein</fullName>
    </recommendedName>
</protein>
<sequence length="138" mass="14952">MTITPLHGHCRPHVRATHTDRLSVSARSLRRRTERYVCVSVRGEVDAANAKDFAVAVCEAIDGRPGHTVVEVDLQALGFLSVDAIAALHAINAQLARRDVTWSVLPSRAVSRLLALCDPEGVIPRADEMPEPSEAEPA</sequence>
<proteinExistence type="predicted"/>
<dbReference type="EMBL" id="AP023287">
    <property type="protein sequence ID" value="BCI55928.1"/>
    <property type="molecule type" value="Genomic_DNA"/>
</dbReference>
<dbReference type="InterPro" id="IPR058548">
    <property type="entry name" value="MlaB-like_STAS"/>
</dbReference>
<gene>
    <name evidence="2" type="ORF">NIIDNTM18_52060</name>
</gene>